<dbReference type="STRING" id="679901.Mzhil_0191"/>
<reference evidence="2 3" key="1">
    <citation type="submission" date="2010-07" db="EMBL/GenBank/DDBJ databases">
        <title>The complete genome of Methanosalsum zhilinae DSM 4017.</title>
        <authorList>
            <consortium name="US DOE Joint Genome Institute (JGI-PGF)"/>
            <person name="Lucas S."/>
            <person name="Copeland A."/>
            <person name="Lapidus A."/>
            <person name="Glavina del Rio T."/>
            <person name="Dalin E."/>
            <person name="Tice H."/>
            <person name="Bruce D."/>
            <person name="Goodwin L."/>
            <person name="Pitluck S."/>
            <person name="Kyrpides N."/>
            <person name="Mavromatis K."/>
            <person name="Ovchinnikova G."/>
            <person name="Daligault H."/>
            <person name="Detter J.C."/>
            <person name="Han C."/>
            <person name="Tapia R."/>
            <person name="Larimer F."/>
            <person name="Land M."/>
            <person name="Hauser L."/>
            <person name="Markowitz V."/>
            <person name="Cheng J.-F."/>
            <person name="Hugenholtz P."/>
            <person name="Woyke T."/>
            <person name="Wu D."/>
            <person name="Spring S."/>
            <person name="Schueler E."/>
            <person name="Brambilla E."/>
            <person name="Klenk H.-P."/>
            <person name="Eisen J.A."/>
        </authorList>
    </citation>
    <scope>NUCLEOTIDE SEQUENCE [LARGE SCALE GENOMIC DNA]</scope>
    <source>
        <strain evidence="3">DSM 4017 / NBRC 107636 / OCM 62 / WeN5</strain>
    </source>
</reference>
<dbReference type="EC" id="3.5.4.28" evidence="2"/>
<keyword evidence="3" id="KW-1185">Reference proteome</keyword>
<evidence type="ECO:0000259" key="1">
    <source>
        <dbReference type="Pfam" id="PF01979"/>
    </source>
</evidence>
<dbReference type="InterPro" id="IPR006680">
    <property type="entry name" value="Amidohydro-rel"/>
</dbReference>
<evidence type="ECO:0000313" key="2">
    <source>
        <dbReference type="EMBL" id="AEH60070.1"/>
    </source>
</evidence>
<dbReference type="Pfam" id="PF01979">
    <property type="entry name" value="Amidohydro_1"/>
    <property type="match status" value="1"/>
</dbReference>
<dbReference type="InterPro" id="IPR032466">
    <property type="entry name" value="Metal_Hydrolase"/>
</dbReference>
<dbReference type="InterPro" id="IPR011059">
    <property type="entry name" value="Metal-dep_hydrolase_composite"/>
</dbReference>
<dbReference type="SUPFAM" id="SSF51556">
    <property type="entry name" value="Metallo-dependent hydrolases"/>
    <property type="match status" value="1"/>
</dbReference>
<protein>
    <submittedName>
        <fullName evidence="2">S-adenosylhomocysteine deaminase</fullName>
        <ecNumber evidence="2">3.5.4.28</ecNumber>
    </submittedName>
</protein>
<dbReference type="EMBL" id="CP002101">
    <property type="protein sequence ID" value="AEH60070.1"/>
    <property type="molecule type" value="Genomic_DNA"/>
</dbReference>
<dbReference type="HOGENOM" id="CLU_012358_1_0_2"/>
<dbReference type="GeneID" id="10821788"/>
<proteinExistence type="predicted"/>
<dbReference type="InterPro" id="IPR050287">
    <property type="entry name" value="MTA/SAH_deaminase"/>
</dbReference>
<dbReference type="AlphaFoldDB" id="F7XNB0"/>
<dbReference type="Proteomes" id="UP000006622">
    <property type="component" value="Chromosome"/>
</dbReference>
<dbReference type="KEGG" id="mzh:Mzhil_0191"/>
<dbReference type="OrthoDB" id="42910at2157"/>
<evidence type="ECO:0000313" key="3">
    <source>
        <dbReference type="Proteomes" id="UP000006622"/>
    </source>
</evidence>
<feature type="domain" description="Amidohydrolase-related" evidence="1">
    <location>
        <begin position="44"/>
        <end position="354"/>
    </location>
</feature>
<dbReference type="Gene3D" id="3.20.20.140">
    <property type="entry name" value="Metal-dependent hydrolases"/>
    <property type="match status" value="1"/>
</dbReference>
<dbReference type="PANTHER" id="PTHR43794:SF5">
    <property type="entry name" value="CHLOROHYDROLASE FAMILY PROTEIN"/>
    <property type="match status" value="1"/>
</dbReference>
<dbReference type="PANTHER" id="PTHR43794">
    <property type="entry name" value="AMINOHYDROLASE SSNA-RELATED"/>
    <property type="match status" value="1"/>
</dbReference>
<dbReference type="NCBIfam" id="NF005552">
    <property type="entry name" value="PRK07213.1"/>
    <property type="match status" value="1"/>
</dbReference>
<dbReference type="GO" id="GO:0050270">
    <property type="term" value="F:S-adenosylhomocysteine deaminase activity"/>
    <property type="evidence" value="ECO:0007669"/>
    <property type="project" value="UniProtKB-EC"/>
</dbReference>
<sequence length="373" mass="40987">MSSEKIVPGRILYGPDFEVIEGYITIKDGIISKVTEEKVDSQNIITPCFVNCHTHIADSVYKDPPLGEYDRFILQHDLDSLVKPPDGLKHRVLQKTSTQELIEGMRYSLKDMLATGTSSFADFRENGLPGVLALKDALKSTDIDHTILGRPSGYVGGTDKTIMEVERILEHADGMGISGINDMNHELIEAIAECTKEHKKIFAIHCAEKERKGIDTTLGLQPNFLIHMTRALKEDLETVADLDIPVIVCPRSNFTTGAGMAPVAQMLEMGIKVGIGTDNVMLNSVNMFAEMEILSKVFGLEDRQVFKMCTINGASILGQGRTGMIQENCRADIMILNGYSNNLSGTADVLNSVVRRARPDDILAVIDSNSCKN</sequence>
<accession>F7XNB0</accession>
<dbReference type="SUPFAM" id="SSF51338">
    <property type="entry name" value="Composite domain of metallo-dependent hydrolases"/>
    <property type="match status" value="1"/>
</dbReference>
<dbReference type="RefSeq" id="WP_013897509.1">
    <property type="nucleotide sequence ID" value="NC_015676.1"/>
</dbReference>
<organism evidence="2 3">
    <name type="scientific">Methanosalsum zhilinae (strain DSM 4017 / NBRC 107636 / OCM 62 / WeN5)</name>
    <name type="common">Methanohalophilus zhilinae</name>
    <dbReference type="NCBI Taxonomy" id="679901"/>
    <lineage>
        <taxon>Archaea</taxon>
        <taxon>Methanobacteriati</taxon>
        <taxon>Methanobacteriota</taxon>
        <taxon>Stenosarchaea group</taxon>
        <taxon>Methanomicrobia</taxon>
        <taxon>Methanosarcinales</taxon>
        <taxon>Methanosarcinaceae</taxon>
        <taxon>Methanosalsum</taxon>
    </lineage>
</organism>
<keyword evidence="2" id="KW-0378">Hydrolase</keyword>
<gene>
    <name evidence="2" type="ordered locus">Mzhil_0191</name>
</gene>
<name>F7XNB0_METZD</name>